<sequence>MADLKRNTKLKSGLLSEYGIKEDFIGQVNQSEFKIISSLVGFGALCVLIGKFENKNGQIEIRFHKAFKILFSIMLSYPIIGFIIIWQTEEIETALNLLPTLIFAFLATRFIFMELSFRIISKIGLNKLTQTLGIKTRHNIG</sequence>
<keyword evidence="1" id="KW-0812">Transmembrane</keyword>
<gene>
    <name evidence="2" type="ORF">ACFQ1G_01490</name>
</gene>
<proteinExistence type="predicted"/>
<accession>A0ABW3ICW0</accession>
<keyword evidence="1" id="KW-0472">Membrane</keyword>
<evidence type="ECO:0000313" key="2">
    <source>
        <dbReference type="EMBL" id="MFD0975452.1"/>
    </source>
</evidence>
<comment type="caution">
    <text evidence="2">The sequence shown here is derived from an EMBL/GenBank/DDBJ whole genome shotgun (WGS) entry which is preliminary data.</text>
</comment>
<feature type="transmembrane region" description="Helical" evidence="1">
    <location>
        <begin position="66"/>
        <end position="87"/>
    </location>
</feature>
<dbReference type="EMBL" id="JBHTJP010000031">
    <property type="protein sequence ID" value="MFD0975452.1"/>
    <property type="molecule type" value="Genomic_DNA"/>
</dbReference>
<protein>
    <submittedName>
        <fullName evidence="2">Uncharacterized protein</fullName>
    </submittedName>
</protein>
<evidence type="ECO:0000256" key="1">
    <source>
        <dbReference type="SAM" id="Phobius"/>
    </source>
</evidence>
<keyword evidence="3" id="KW-1185">Reference proteome</keyword>
<keyword evidence="1" id="KW-1133">Transmembrane helix</keyword>
<dbReference type="RefSeq" id="WP_380736469.1">
    <property type="nucleotide sequence ID" value="NZ_JBHTJP010000031.1"/>
</dbReference>
<name>A0ABW3ICW0_9FLAO</name>
<evidence type="ECO:0000313" key="3">
    <source>
        <dbReference type="Proteomes" id="UP001597100"/>
    </source>
</evidence>
<feature type="transmembrane region" description="Helical" evidence="1">
    <location>
        <begin position="93"/>
        <end position="112"/>
    </location>
</feature>
<dbReference type="Proteomes" id="UP001597100">
    <property type="component" value="Unassembled WGS sequence"/>
</dbReference>
<organism evidence="2 3">
    <name type="scientific">Salinimicrobium gaetbulicola</name>
    <dbReference type="NCBI Taxonomy" id="999702"/>
    <lineage>
        <taxon>Bacteria</taxon>
        <taxon>Pseudomonadati</taxon>
        <taxon>Bacteroidota</taxon>
        <taxon>Flavobacteriia</taxon>
        <taxon>Flavobacteriales</taxon>
        <taxon>Flavobacteriaceae</taxon>
        <taxon>Salinimicrobium</taxon>
    </lineage>
</organism>
<reference evidence="3" key="1">
    <citation type="journal article" date="2019" name="Int. J. Syst. Evol. Microbiol.">
        <title>The Global Catalogue of Microorganisms (GCM) 10K type strain sequencing project: providing services to taxonomists for standard genome sequencing and annotation.</title>
        <authorList>
            <consortium name="The Broad Institute Genomics Platform"/>
            <consortium name="The Broad Institute Genome Sequencing Center for Infectious Disease"/>
            <person name="Wu L."/>
            <person name="Ma J."/>
        </authorList>
    </citation>
    <scope>NUCLEOTIDE SEQUENCE [LARGE SCALE GENOMIC DNA]</scope>
    <source>
        <strain evidence="3">CCUG 60898</strain>
    </source>
</reference>